<dbReference type="Proteomes" id="UP000214603">
    <property type="component" value="Unassembled WGS sequence"/>
</dbReference>
<evidence type="ECO:0000313" key="8">
    <source>
        <dbReference type="Proteomes" id="UP000214603"/>
    </source>
</evidence>
<protein>
    <recommendedName>
        <fullName evidence="6">ATP-grasp domain-containing protein</fullName>
    </recommendedName>
</protein>
<dbReference type="GO" id="GO:0046872">
    <property type="term" value="F:metal ion binding"/>
    <property type="evidence" value="ECO:0007669"/>
    <property type="project" value="InterPro"/>
</dbReference>
<dbReference type="InterPro" id="IPR051538">
    <property type="entry name" value="Acyl-CoA_Synth/Transferase"/>
</dbReference>
<keyword evidence="3 5" id="KW-0067">ATP-binding</keyword>
<dbReference type="Gene3D" id="3.40.50.261">
    <property type="entry name" value="Succinyl-CoA synthetase domains"/>
    <property type="match status" value="2"/>
</dbReference>
<keyword evidence="1" id="KW-0436">Ligase</keyword>
<dbReference type="AlphaFoldDB" id="A0A225MCP1"/>
<dbReference type="Gene3D" id="3.30.1490.20">
    <property type="entry name" value="ATP-grasp fold, A domain"/>
    <property type="match status" value="1"/>
</dbReference>
<comment type="caution">
    <text evidence="7">The sequence shown here is derived from an EMBL/GenBank/DDBJ whole genome shotgun (WGS) entry which is preliminary data.</text>
</comment>
<dbReference type="Pfam" id="PF13607">
    <property type="entry name" value="Succ_CoA_lig"/>
    <property type="match status" value="1"/>
</dbReference>
<dbReference type="InterPro" id="IPR003781">
    <property type="entry name" value="CoA-bd"/>
</dbReference>
<dbReference type="InterPro" id="IPR016102">
    <property type="entry name" value="Succinyl-CoA_synth-like"/>
</dbReference>
<organism evidence="7 8">
    <name type="scientific">Candidimonas nitroreducens</name>
    <dbReference type="NCBI Taxonomy" id="683354"/>
    <lineage>
        <taxon>Bacteria</taxon>
        <taxon>Pseudomonadati</taxon>
        <taxon>Pseudomonadota</taxon>
        <taxon>Betaproteobacteria</taxon>
        <taxon>Burkholderiales</taxon>
        <taxon>Alcaligenaceae</taxon>
        <taxon>Candidimonas</taxon>
    </lineage>
</organism>
<evidence type="ECO:0000256" key="4">
    <source>
        <dbReference type="ARBA" id="ARBA00060888"/>
    </source>
</evidence>
<reference evidence="8" key="1">
    <citation type="submission" date="2017-06" db="EMBL/GenBank/DDBJ databases">
        <title>Herbaspirillum phytohormonus sp. nov., isolated from the root nodule of Robinia pseudoacacia in lead-zinc mine.</title>
        <authorList>
            <person name="Fan M."/>
            <person name="Lin Y."/>
        </authorList>
    </citation>
    <scope>NUCLEOTIDE SEQUENCE [LARGE SCALE GENOMIC DNA]</scope>
    <source>
        <strain evidence="8">SC-089</strain>
    </source>
</reference>
<dbReference type="GO" id="GO:0016874">
    <property type="term" value="F:ligase activity"/>
    <property type="evidence" value="ECO:0007669"/>
    <property type="project" value="UniProtKB-KW"/>
</dbReference>
<dbReference type="PANTHER" id="PTHR43334:SF1">
    <property type="entry name" value="3-HYDROXYPROPIONATE--COA LIGASE [ADP-FORMING]"/>
    <property type="match status" value="1"/>
</dbReference>
<dbReference type="Pfam" id="PF13380">
    <property type="entry name" value="CoA_binding_2"/>
    <property type="match status" value="1"/>
</dbReference>
<dbReference type="PANTHER" id="PTHR43334">
    <property type="entry name" value="ACETATE--COA LIGASE [ADP-FORMING]"/>
    <property type="match status" value="1"/>
</dbReference>
<dbReference type="InterPro" id="IPR032875">
    <property type="entry name" value="Succ_CoA_lig_flav_dom"/>
</dbReference>
<dbReference type="FunFam" id="3.30.1490.20:FF:000020">
    <property type="entry name" value="Protein lysine acetyltransferase"/>
    <property type="match status" value="1"/>
</dbReference>
<dbReference type="InterPro" id="IPR036291">
    <property type="entry name" value="NAD(P)-bd_dom_sf"/>
</dbReference>
<dbReference type="SUPFAM" id="SSF56059">
    <property type="entry name" value="Glutathione synthetase ATP-binding domain-like"/>
    <property type="match status" value="1"/>
</dbReference>
<evidence type="ECO:0000256" key="3">
    <source>
        <dbReference type="ARBA" id="ARBA00022840"/>
    </source>
</evidence>
<dbReference type="SUPFAM" id="SSF51735">
    <property type="entry name" value="NAD(P)-binding Rossmann-fold domains"/>
    <property type="match status" value="1"/>
</dbReference>
<dbReference type="EMBL" id="NJIH01000007">
    <property type="protein sequence ID" value="OWT58978.1"/>
    <property type="molecule type" value="Genomic_DNA"/>
</dbReference>
<evidence type="ECO:0000259" key="6">
    <source>
        <dbReference type="PROSITE" id="PS50975"/>
    </source>
</evidence>
<dbReference type="Pfam" id="PF13549">
    <property type="entry name" value="ATP-grasp_5"/>
    <property type="match status" value="1"/>
</dbReference>
<dbReference type="Gene3D" id="3.30.470.20">
    <property type="entry name" value="ATP-grasp fold, B domain"/>
    <property type="match status" value="1"/>
</dbReference>
<evidence type="ECO:0000256" key="2">
    <source>
        <dbReference type="ARBA" id="ARBA00022741"/>
    </source>
</evidence>
<proteinExistence type="inferred from homology"/>
<gene>
    <name evidence="7" type="ORF">CEY11_12315</name>
</gene>
<keyword evidence="2 5" id="KW-0547">Nucleotide-binding</keyword>
<sequence length="717" mass="76902">METWTSAQMASIDKMLNPSSIVVVGATPRMQYGGKFFTRVLSYKDRIQSFAVNPNYDDIFGERCYHTVADLPITPDLAVVIVPYHAVLATLKECHAKGIRAAIVISAGFSERGDNDRKALQDELTRYARESGIRISGPNCLGLANIRDDLWLTSSSRIKSGIPGNVGVICQSGASLFGPILSRAHEQGIGMSYAVSTGNEADLDFSDFARYMIDDPNTRVIAGFIEGFKDGRKFLEVAKLAADRGKPIVLIKIGRSAQGSRAAGSHTAAMTGADELYDAVCRQYGILRLESYDELLEIANFLAKYSDMKTAGVGLVSNSGGVISFTADMLGKHGISLPPLSDQGRERIAQLLKGFGAAANPADITGKASGEDFGEILGYMLDEPEIGTMIVACAGGNRQIEQIIEANQARNKPVAYLWTGSRHQDTGLPMLKAAGIPVFYNPATLAKGLRHLADLSNRREKGLATSDGAKAIGLGADQRKAVETACNEGARQLSEARSKSLLQAWDIPITEEQVATSSEQAAAIAARVGYPVVLKIASADIPHKTEIGGVQLDLCNKEQVVQAYDRIQANAQKHAPAAKIDGVLVQRMLDNSIEVIAGISYDEQLGPTLLVGAGGIHTELYRDVTLRACPVTPAQALDMLQELKIYRLLQGFRNVVPGDIQALIDSIVKLSHMAVQLEGVISEVDLNPILVQPQGQGAIVADALITLKTVEEAQMCA</sequence>
<dbReference type="SUPFAM" id="SSF52210">
    <property type="entry name" value="Succinyl-CoA synthetase domains"/>
    <property type="match status" value="2"/>
</dbReference>
<keyword evidence="8" id="KW-1185">Reference proteome</keyword>
<name>A0A225MCP1_9BURK</name>
<evidence type="ECO:0000256" key="1">
    <source>
        <dbReference type="ARBA" id="ARBA00022598"/>
    </source>
</evidence>
<accession>A0A225MCP1</accession>
<dbReference type="GO" id="GO:0005524">
    <property type="term" value="F:ATP binding"/>
    <property type="evidence" value="ECO:0007669"/>
    <property type="project" value="UniProtKB-UniRule"/>
</dbReference>
<dbReference type="PROSITE" id="PS50975">
    <property type="entry name" value="ATP_GRASP"/>
    <property type="match status" value="1"/>
</dbReference>
<evidence type="ECO:0000313" key="7">
    <source>
        <dbReference type="EMBL" id="OWT58978.1"/>
    </source>
</evidence>
<dbReference type="SMART" id="SM00881">
    <property type="entry name" value="CoA_binding"/>
    <property type="match status" value="1"/>
</dbReference>
<dbReference type="Gene3D" id="3.40.50.720">
    <property type="entry name" value="NAD(P)-binding Rossmann-like Domain"/>
    <property type="match status" value="1"/>
</dbReference>
<dbReference type="InterPro" id="IPR011761">
    <property type="entry name" value="ATP-grasp"/>
</dbReference>
<feature type="domain" description="ATP-grasp" evidence="6">
    <location>
        <begin position="499"/>
        <end position="535"/>
    </location>
</feature>
<comment type="similarity">
    <text evidence="4">In the N-terminal section; belongs to the acetate CoA ligase alpha subunit family.</text>
</comment>
<dbReference type="InterPro" id="IPR013815">
    <property type="entry name" value="ATP_grasp_subdomain_1"/>
</dbReference>
<evidence type="ECO:0000256" key="5">
    <source>
        <dbReference type="PROSITE-ProRule" id="PRU00409"/>
    </source>
</evidence>